<organism evidence="3 4">
    <name type="scientific">Brassica carinata</name>
    <name type="common">Ethiopian mustard</name>
    <name type="synonym">Abyssinian cabbage</name>
    <dbReference type="NCBI Taxonomy" id="52824"/>
    <lineage>
        <taxon>Eukaryota</taxon>
        <taxon>Viridiplantae</taxon>
        <taxon>Streptophyta</taxon>
        <taxon>Embryophyta</taxon>
        <taxon>Tracheophyta</taxon>
        <taxon>Spermatophyta</taxon>
        <taxon>Magnoliopsida</taxon>
        <taxon>eudicotyledons</taxon>
        <taxon>Gunneridae</taxon>
        <taxon>Pentapetalae</taxon>
        <taxon>rosids</taxon>
        <taxon>malvids</taxon>
        <taxon>Brassicales</taxon>
        <taxon>Brassicaceae</taxon>
        <taxon>Brassiceae</taxon>
        <taxon>Brassica</taxon>
    </lineage>
</organism>
<feature type="compositionally biased region" description="Acidic residues" evidence="2">
    <location>
        <begin position="451"/>
        <end position="462"/>
    </location>
</feature>
<comment type="caution">
    <text evidence="3">The sequence shown here is derived from an EMBL/GenBank/DDBJ whole genome shotgun (WGS) entry which is preliminary data.</text>
</comment>
<feature type="compositionally biased region" description="Basic and acidic residues" evidence="2">
    <location>
        <begin position="392"/>
        <end position="401"/>
    </location>
</feature>
<evidence type="ECO:0000256" key="1">
    <source>
        <dbReference type="SAM" id="Coils"/>
    </source>
</evidence>
<gene>
    <name evidence="3" type="ORF">Bca52824_026717</name>
</gene>
<accession>A0A8X7SL85</accession>
<feature type="coiled-coil region" evidence="1">
    <location>
        <begin position="314"/>
        <end position="362"/>
    </location>
</feature>
<feature type="region of interest" description="Disordered" evidence="2">
    <location>
        <begin position="1"/>
        <end position="190"/>
    </location>
</feature>
<evidence type="ECO:0000313" key="4">
    <source>
        <dbReference type="Proteomes" id="UP000886595"/>
    </source>
</evidence>
<feature type="compositionally biased region" description="Basic and acidic residues" evidence="2">
    <location>
        <begin position="428"/>
        <end position="450"/>
    </location>
</feature>
<dbReference type="AlphaFoldDB" id="A0A8X7SL85"/>
<evidence type="ECO:0000313" key="3">
    <source>
        <dbReference type="EMBL" id="KAG2306969.1"/>
    </source>
</evidence>
<evidence type="ECO:0000256" key="2">
    <source>
        <dbReference type="SAM" id="MobiDB-lite"/>
    </source>
</evidence>
<keyword evidence="4" id="KW-1185">Reference proteome</keyword>
<dbReference type="Proteomes" id="UP000886595">
    <property type="component" value="Unassembled WGS sequence"/>
</dbReference>
<dbReference type="EMBL" id="JAAMPC010000006">
    <property type="protein sequence ID" value="KAG2306969.1"/>
    <property type="molecule type" value="Genomic_DNA"/>
</dbReference>
<feature type="compositionally biased region" description="Basic and acidic residues" evidence="2">
    <location>
        <begin position="470"/>
        <end position="483"/>
    </location>
</feature>
<feature type="region of interest" description="Disordered" evidence="2">
    <location>
        <begin position="375"/>
        <end position="549"/>
    </location>
</feature>
<proteinExistence type="predicted"/>
<keyword evidence="1" id="KW-0175">Coiled coil</keyword>
<feature type="compositionally biased region" description="Basic residues" evidence="2">
    <location>
        <begin position="111"/>
        <end position="126"/>
    </location>
</feature>
<protein>
    <submittedName>
        <fullName evidence="3">Uncharacterized protein</fullName>
    </submittedName>
</protein>
<feature type="compositionally biased region" description="Basic and acidic residues" evidence="2">
    <location>
        <begin position="375"/>
        <end position="384"/>
    </location>
</feature>
<feature type="compositionally biased region" description="Low complexity" evidence="2">
    <location>
        <begin position="52"/>
        <end position="66"/>
    </location>
</feature>
<reference evidence="3 4" key="1">
    <citation type="submission" date="2020-02" db="EMBL/GenBank/DDBJ databases">
        <authorList>
            <person name="Ma Q."/>
            <person name="Huang Y."/>
            <person name="Song X."/>
            <person name="Pei D."/>
        </authorList>
    </citation>
    <scope>NUCLEOTIDE SEQUENCE [LARGE SCALE GENOMIC DNA]</scope>
    <source>
        <strain evidence="3">Sxm20200214</strain>
        <tissue evidence="3">Leaf</tissue>
    </source>
</reference>
<name>A0A8X7SL85_BRACI</name>
<sequence length="549" mass="60149">MSLAADRSFGDSPDDASQEDRPNPIDQTVEADPPASKSKKRSQKKTEEKKVPSAGGAASGDGVVPVEGSSEGLAAKKKKKTKRSREDLEGSDDPTLDSAAEGLENEVLKERPKKKTTKKKTAKKARQSPGPGSDPAGTHQSPRKDDEVEVQRPPGRLPPEDAQMRTGSPGCPSKESIPPRISLSEGSLGNRPRIDFADRVEFLYNENTPLVCNPDQCAELSRQIRGGPREMPFVGDLVFKDGYIEASLANRRADGSINVLVEKYDIALKQTMTELGASVKLARVRFGVIERLRADQERTSKKTLEEKEALRVKFEGLEATLKADRAAKKELARERAILEKTNAELEKEKVELQAERDVVAQKLIEKRKRLRDSRGQEVSRERVRVQSAMTDKLSRRLDRSGENPADAAPSCKKADLHVGDETVEEGDSLVREDLPKDADSAKVIEVHDPSPDEEEENDDAEESPSPLLVETREPSREQKKSGLAEKSSSPVSIGQEKSREWNEGEEQAISTDVLESLTTPEGGEVAKDPEADLPTAPVEDPSAPKELPA</sequence>